<dbReference type="InterPro" id="IPR016181">
    <property type="entry name" value="Acyl_CoA_acyltransferase"/>
</dbReference>
<dbReference type="Gene3D" id="3.40.630.30">
    <property type="match status" value="1"/>
</dbReference>
<protein>
    <submittedName>
        <fullName evidence="3">GNAT family N-acetyltransferase</fullName>
        <ecNumber evidence="3">2.3.1.-</ecNumber>
    </submittedName>
</protein>
<dbReference type="EC" id="2.3.1.-" evidence="3"/>
<dbReference type="RefSeq" id="WP_310519656.1">
    <property type="nucleotide sequence ID" value="NZ_BAABBS010000004.1"/>
</dbReference>
<keyword evidence="3" id="KW-0808">Transferase</keyword>
<evidence type="ECO:0000259" key="1">
    <source>
        <dbReference type="PROSITE" id="PS51186"/>
    </source>
</evidence>
<dbReference type="CDD" id="cd04301">
    <property type="entry name" value="NAT_SF"/>
    <property type="match status" value="1"/>
</dbReference>
<dbReference type="PROSITE" id="PS51729">
    <property type="entry name" value="GNAT_YJDJ"/>
    <property type="match status" value="1"/>
</dbReference>
<dbReference type="GO" id="GO:0016746">
    <property type="term" value="F:acyltransferase activity"/>
    <property type="evidence" value="ECO:0007669"/>
    <property type="project" value="UniProtKB-KW"/>
</dbReference>
<reference evidence="4" key="1">
    <citation type="submission" date="2023-07" db="EMBL/GenBank/DDBJ databases">
        <title>Description of three actinobacteria isolated from air of manufacturing shop in a pharmaceutical factory.</title>
        <authorList>
            <person name="Zhang D.-F."/>
        </authorList>
    </citation>
    <scope>NUCLEOTIDE SEQUENCE [LARGE SCALE GENOMIC DNA]</scope>
    <source>
        <strain evidence="4">CCTCC AB 2011122</strain>
    </source>
</reference>
<dbReference type="Proteomes" id="UP001260072">
    <property type="component" value="Unassembled WGS sequence"/>
</dbReference>
<dbReference type="InterPro" id="IPR000182">
    <property type="entry name" value="GNAT_dom"/>
</dbReference>
<dbReference type="PANTHER" id="PTHR31435">
    <property type="entry name" value="PROTEIN NATD1"/>
    <property type="match status" value="1"/>
</dbReference>
<accession>A0ABU1FGV5</accession>
<dbReference type="SUPFAM" id="SSF55729">
    <property type="entry name" value="Acyl-CoA N-acyltransferases (Nat)"/>
    <property type="match status" value="1"/>
</dbReference>
<proteinExistence type="predicted"/>
<feature type="domain" description="N-acetyltransferase" evidence="2">
    <location>
        <begin position="9"/>
        <end position="96"/>
    </location>
</feature>
<dbReference type="EMBL" id="JAVKGS010000001">
    <property type="protein sequence ID" value="MDR5690988.1"/>
    <property type="molecule type" value="Genomic_DNA"/>
</dbReference>
<dbReference type="InterPro" id="IPR031165">
    <property type="entry name" value="GNAT_YJDJ"/>
</dbReference>
<name>A0ABU1FGV5_9MICO</name>
<organism evidence="3 4">
    <name type="scientific">Agromyces indicus</name>
    <dbReference type="NCBI Taxonomy" id="758919"/>
    <lineage>
        <taxon>Bacteria</taxon>
        <taxon>Bacillati</taxon>
        <taxon>Actinomycetota</taxon>
        <taxon>Actinomycetes</taxon>
        <taxon>Micrococcales</taxon>
        <taxon>Microbacteriaceae</taxon>
        <taxon>Agromyces</taxon>
    </lineage>
</organism>
<evidence type="ECO:0000313" key="4">
    <source>
        <dbReference type="Proteomes" id="UP001260072"/>
    </source>
</evidence>
<keyword evidence="4" id="KW-1185">Reference proteome</keyword>
<sequence length="105" mass="11817">MTDTGVRFRRDDEARRYEMHVDGDLAGFAEFRIRPAGTIVFTHTVVFPGREGQGLGSMLARHVLDDAVSRGERIVPRCPFIAAYLRRHDGYEASVDWPEGAPREG</sequence>
<dbReference type="InterPro" id="IPR045057">
    <property type="entry name" value="Gcn5-rel_NAT"/>
</dbReference>
<keyword evidence="3" id="KW-0012">Acyltransferase</keyword>
<feature type="domain" description="N-acetyltransferase" evidence="1">
    <location>
        <begin position="1"/>
        <end position="105"/>
    </location>
</feature>
<dbReference type="PANTHER" id="PTHR31435:SF10">
    <property type="entry name" value="BSR4717 PROTEIN"/>
    <property type="match status" value="1"/>
</dbReference>
<dbReference type="Pfam" id="PF14542">
    <property type="entry name" value="Acetyltransf_CG"/>
    <property type="match status" value="1"/>
</dbReference>
<dbReference type="PROSITE" id="PS51186">
    <property type="entry name" value="GNAT"/>
    <property type="match status" value="1"/>
</dbReference>
<gene>
    <name evidence="3" type="ORF">RH861_02820</name>
</gene>
<comment type="caution">
    <text evidence="3">The sequence shown here is derived from an EMBL/GenBank/DDBJ whole genome shotgun (WGS) entry which is preliminary data.</text>
</comment>
<evidence type="ECO:0000313" key="3">
    <source>
        <dbReference type="EMBL" id="MDR5690988.1"/>
    </source>
</evidence>
<evidence type="ECO:0000259" key="2">
    <source>
        <dbReference type="PROSITE" id="PS51729"/>
    </source>
</evidence>